<keyword evidence="8" id="KW-1185">Reference proteome</keyword>
<comment type="function">
    <text evidence="4">RNA helicase.</text>
</comment>
<evidence type="ECO:0000256" key="4">
    <source>
        <dbReference type="RuleBase" id="RU365068"/>
    </source>
</evidence>
<evidence type="ECO:0000313" key="7">
    <source>
        <dbReference type="EMBL" id="KAK0436319.1"/>
    </source>
</evidence>
<evidence type="ECO:0000256" key="2">
    <source>
        <dbReference type="ARBA" id="ARBA00022801"/>
    </source>
</evidence>
<dbReference type="EMBL" id="JAUEPS010000129">
    <property type="protein sequence ID" value="KAK0436319.1"/>
    <property type="molecule type" value="Genomic_DNA"/>
</dbReference>
<keyword evidence="1 4" id="KW-0547">Nucleotide-binding</keyword>
<comment type="catalytic activity">
    <reaction evidence="4">
        <text>ATP + H2O = ADP + phosphate + H(+)</text>
        <dbReference type="Rhea" id="RHEA:13065"/>
        <dbReference type="ChEBI" id="CHEBI:15377"/>
        <dbReference type="ChEBI" id="CHEBI:15378"/>
        <dbReference type="ChEBI" id="CHEBI:30616"/>
        <dbReference type="ChEBI" id="CHEBI:43474"/>
        <dbReference type="ChEBI" id="CHEBI:456216"/>
        <dbReference type="EC" id="3.6.4.13"/>
    </reaction>
</comment>
<dbReference type="GO" id="GO:0003723">
    <property type="term" value="F:RNA binding"/>
    <property type="evidence" value="ECO:0007669"/>
    <property type="project" value="UniProtKB-UniRule"/>
</dbReference>
<keyword evidence="3 4" id="KW-0067">ATP-binding</keyword>
<dbReference type="RefSeq" id="XP_060322241.1">
    <property type="nucleotide sequence ID" value="XM_060475946.1"/>
</dbReference>
<dbReference type="Proteomes" id="UP001175211">
    <property type="component" value="Unassembled WGS sequence"/>
</dbReference>
<dbReference type="SMART" id="SM00487">
    <property type="entry name" value="DEXDc"/>
    <property type="match status" value="1"/>
</dbReference>
<keyword evidence="2 4" id="KW-0378">Hydrolase</keyword>
<dbReference type="SUPFAM" id="SSF52540">
    <property type="entry name" value="P-loop containing nucleoside triphosphate hydrolases"/>
    <property type="match status" value="1"/>
</dbReference>
<dbReference type="InterPro" id="IPR027417">
    <property type="entry name" value="P-loop_NTPase"/>
</dbReference>
<evidence type="ECO:0000256" key="3">
    <source>
        <dbReference type="ARBA" id="ARBA00022840"/>
    </source>
</evidence>
<dbReference type="GO" id="GO:0005524">
    <property type="term" value="F:ATP binding"/>
    <property type="evidence" value="ECO:0007669"/>
    <property type="project" value="UniProtKB-UniRule"/>
</dbReference>
<feature type="domain" description="Helicase ATP-binding" evidence="6">
    <location>
        <begin position="32"/>
        <end position="210"/>
    </location>
</feature>
<evidence type="ECO:0000256" key="5">
    <source>
        <dbReference type="SAM" id="MobiDB-lite"/>
    </source>
</evidence>
<name>A0AA39J612_ARMTA</name>
<dbReference type="PANTHER" id="PTHR24031">
    <property type="entry name" value="RNA HELICASE"/>
    <property type="match status" value="1"/>
</dbReference>
<comment type="domain">
    <text evidence="4">The Q motif is unique to and characteristic of the DEAD box family of RNA helicases and controls ATP binding and hydrolysis.</text>
</comment>
<protein>
    <recommendedName>
        <fullName evidence="4">ATP-dependent RNA helicase</fullName>
        <ecNumber evidence="4">3.6.4.13</ecNumber>
    </recommendedName>
</protein>
<evidence type="ECO:0000259" key="6">
    <source>
        <dbReference type="PROSITE" id="PS51192"/>
    </source>
</evidence>
<gene>
    <name evidence="7" type="ORF">EV420DRAFT_1623519</name>
</gene>
<feature type="region of interest" description="Disordered" evidence="5">
    <location>
        <begin position="1"/>
        <end position="43"/>
    </location>
</feature>
<dbReference type="Gene3D" id="3.40.50.300">
    <property type="entry name" value="P-loop containing nucleotide triphosphate hydrolases"/>
    <property type="match status" value="1"/>
</dbReference>
<dbReference type="PROSITE" id="PS51192">
    <property type="entry name" value="HELICASE_ATP_BIND_1"/>
    <property type="match status" value="1"/>
</dbReference>
<reference evidence="7" key="1">
    <citation type="submission" date="2023-06" db="EMBL/GenBank/DDBJ databases">
        <authorList>
            <consortium name="Lawrence Berkeley National Laboratory"/>
            <person name="Ahrendt S."/>
            <person name="Sahu N."/>
            <person name="Indic B."/>
            <person name="Wong-Bajracharya J."/>
            <person name="Merenyi Z."/>
            <person name="Ke H.-M."/>
            <person name="Monk M."/>
            <person name="Kocsube S."/>
            <person name="Drula E."/>
            <person name="Lipzen A."/>
            <person name="Balint B."/>
            <person name="Henrissat B."/>
            <person name="Andreopoulos B."/>
            <person name="Martin F.M."/>
            <person name="Harder C.B."/>
            <person name="Rigling D."/>
            <person name="Ford K.L."/>
            <person name="Foster G.D."/>
            <person name="Pangilinan J."/>
            <person name="Papanicolaou A."/>
            <person name="Barry K."/>
            <person name="LaButti K."/>
            <person name="Viragh M."/>
            <person name="Koriabine M."/>
            <person name="Yan M."/>
            <person name="Riley R."/>
            <person name="Champramary S."/>
            <person name="Plett K.L."/>
            <person name="Tsai I.J."/>
            <person name="Slot J."/>
            <person name="Sipos G."/>
            <person name="Plett J."/>
            <person name="Nagy L.G."/>
            <person name="Grigoriev I.V."/>
        </authorList>
    </citation>
    <scope>NUCLEOTIDE SEQUENCE</scope>
    <source>
        <strain evidence="7">CCBAS 213</strain>
    </source>
</reference>
<dbReference type="EC" id="3.6.4.13" evidence="4"/>
<dbReference type="InterPro" id="IPR011545">
    <property type="entry name" value="DEAD/DEAH_box_helicase_dom"/>
</dbReference>
<dbReference type="AlphaFoldDB" id="A0AA39J612"/>
<dbReference type="GO" id="GO:0003724">
    <property type="term" value="F:RNA helicase activity"/>
    <property type="evidence" value="ECO:0007669"/>
    <property type="project" value="UniProtKB-EC"/>
</dbReference>
<evidence type="ECO:0000313" key="8">
    <source>
        <dbReference type="Proteomes" id="UP001175211"/>
    </source>
</evidence>
<keyword evidence="4" id="KW-0694">RNA-binding</keyword>
<dbReference type="GeneID" id="85359494"/>
<sequence>MAPPGTSRPSGIPGFKTNAVQEEVLDHAKPYDPESTSSCDLPVRERTDTGKTLAFLVSIIETRGFDNVLPSKPHLVGQAAKNWAQANVGAIIISPTRELTTHIAKEALRLSYQHKGFQVRLLVGGVNESVQLRNWAKGRLNIVVATPGCIRIRDIVNSEPRYCKGFEDNSYFDTLIVPLIPEHQTLFLSATLTPAIRRVACEALDKDYKYINCVDDSTPTHLSLP</sequence>
<evidence type="ECO:0000256" key="1">
    <source>
        <dbReference type="ARBA" id="ARBA00022741"/>
    </source>
</evidence>
<dbReference type="InterPro" id="IPR014001">
    <property type="entry name" value="Helicase_ATP-bd"/>
</dbReference>
<proteinExistence type="inferred from homology"/>
<comment type="similarity">
    <text evidence="4">Belongs to the DEAD box helicase family.</text>
</comment>
<accession>A0AA39J612</accession>
<keyword evidence="4" id="KW-0347">Helicase</keyword>
<comment type="caution">
    <text evidence="7">The sequence shown here is derived from an EMBL/GenBank/DDBJ whole genome shotgun (WGS) entry which is preliminary data.</text>
</comment>
<organism evidence="7 8">
    <name type="scientific">Armillaria tabescens</name>
    <name type="common">Ringless honey mushroom</name>
    <name type="synonym">Agaricus tabescens</name>
    <dbReference type="NCBI Taxonomy" id="1929756"/>
    <lineage>
        <taxon>Eukaryota</taxon>
        <taxon>Fungi</taxon>
        <taxon>Dikarya</taxon>
        <taxon>Basidiomycota</taxon>
        <taxon>Agaricomycotina</taxon>
        <taxon>Agaricomycetes</taxon>
        <taxon>Agaricomycetidae</taxon>
        <taxon>Agaricales</taxon>
        <taxon>Marasmiineae</taxon>
        <taxon>Physalacriaceae</taxon>
        <taxon>Desarmillaria</taxon>
    </lineage>
</organism>
<dbReference type="Pfam" id="PF00270">
    <property type="entry name" value="DEAD"/>
    <property type="match status" value="1"/>
</dbReference>
<dbReference type="GO" id="GO:0016787">
    <property type="term" value="F:hydrolase activity"/>
    <property type="evidence" value="ECO:0007669"/>
    <property type="project" value="UniProtKB-KW"/>
</dbReference>